<accession>D9R2Q8</accession>
<keyword evidence="3" id="KW-1185">Reference proteome</keyword>
<organism evidence="2 3">
    <name type="scientific">Lacrimispora saccharolytica (strain ATCC 35040 / DSM 2544 / NRCC 2533 / WM1)</name>
    <name type="common">Clostridium saccharolyticum</name>
    <dbReference type="NCBI Taxonomy" id="610130"/>
    <lineage>
        <taxon>Bacteria</taxon>
        <taxon>Bacillati</taxon>
        <taxon>Bacillota</taxon>
        <taxon>Clostridia</taxon>
        <taxon>Lachnospirales</taxon>
        <taxon>Lachnospiraceae</taxon>
        <taxon>Lacrimispora</taxon>
    </lineage>
</organism>
<dbReference type="HOGENOM" id="CLU_060742_0_0_9"/>
<evidence type="ECO:0000256" key="1">
    <source>
        <dbReference type="SAM" id="Phobius"/>
    </source>
</evidence>
<feature type="transmembrane region" description="Helical" evidence="1">
    <location>
        <begin position="260"/>
        <end position="278"/>
    </location>
</feature>
<feature type="transmembrane region" description="Helical" evidence="1">
    <location>
        <begin position="226"/>
        <end position="248"/>
    </location>
</feature>
<evidence type="ECO:0000313" key="2">
    <source>
        <dbReference type="EMBL" id="ADL06682.1"/>
    </source>
</evidence>
<gene>
    <name evidence="2" type="ordered locus">Closa_4180</name>
</gene>
<name>D9R2Q8_LACSW</name>
<keyword evidence="1" id="KW-0472">Membrane</keyword>
<dbReference type="EMBL" id="CP002109">
    <property type="protein sequence ID" value="ADL06682.1"/>
    <property type="molecule type" value="Genomic_DNA"/>
</dbReference>
<proteinExistence type="predicted"/>
<feature type="transmembrane region" description="Helical" evidence="1">
    <location>
        <begin position="147"/>
        <end position="168"/>
    </location>
</feature>
<dbReference type="Pfam" id="PF03613">
    <property type="entry name" value="EIID-AGA"/>
    <property type="match status" value="1"/>
</dbReference>
<dbReference type="GO" id="GO:0009401">
    <property type="term" value="P:phosphoenolpyruvate-dependent sugar phosphotransferase system"/>
    <property type="evidence" value="ECO:0007669"/>
    <property type="project" value="InterPro"/>
</dbReference>
<dbReference type="PaxDb" id="610130-Closa_4180"/>
<dbReference type="eggNOG" id="COG3716">
    <property type="taxonomic scope" value="Bacteria"/>
</dbReference>
<dbReference type="PROSITE" id="PS51108">
    <property type="entry name" value="PTS_EIID"/>
    <property type="match status" value="1"/>
</dbReference>
<dbReference type="RefSeq" id="WP_013274734.1">
    <property type="nucleotide sequence ID" value="NC_014376.1"/>
</dbReference>
<keyword evidence="1" id="KW-0812">Transmembrane</keyword>
<dbReference type="PANTHER" id="PTHR32502:SF23">
    <property type="entry name" value="TRANSPORT PROTEIN, PTS SYSTEM"/>
    <property type="match status" value="1"/>
</dbReference>
<dbReference type="AlphaFoldDB" id="D9R2Q8"/>
<sequence length="279" mass="30950">MDNMDSYKIDEKRKKGWFKHFFFGAMAMQALWNVERQMNTGFMYGISKTLDDIYPSPDEVESKKTAYRRSLQFFNCTPQLTSFILGMSAAVEEEAAKNKEGISSDMIAGIKTALMGPFSGVGDSFFQGIVRVIAFGIGLALAKQGSILGPVIAMLISIGVSVPITYYGGKLGYLNGKRILVDLEKNNVMEKMMYPLNVLGLVVIGGMSASLINLTTPLAYGEILQLQSILDSIMPKMIPLVFTGFMYWRIKKGAKPMRMLLICLLLGVIFQYFGIFSVL</sequence>
<evidence type="ECO:0000313" key="3">
    <source>
        <dbReference type="Proteomes" id="UP000001662"/>
    </source>
</evidence>
<reference evidence="2" key="1">
    <citation type="submission" date="2010-07" db="EMBL/GenBank/DDBJ databases">
        <title>Complete sequence of Clostridium saccharolyticum WM1.</title>
        <authorList>
            <consortium name="US DOE Joint Genome Institute"/>
            <person name="Lucas S."/>
            <person name="Copeland A."/>
            <person name="Lapidus A."/>
            <person name="Cheng J.-F."/>
            <person name="Bruce D."/>
            <person name="Goodwin L."/>
            <person name="Pitluck S."/>
            <person name="Chertkov O."/>
            <person name="Detter J.C."/>
            <person name="Han C."/>
            <person name="Tapia R."/>
            <person name="Land M."/>
            <person name="Hauser L."/>
            <person name="Chang Y.-J."/>
            <person name="Jeffries C."/>
            <person name="Kyrpides N."/>
            <person name="Ivanova N."/>
            <person name="Mikhailova N."/>
            <person name="Mouttaki H."/>
            <person name="Lin L."/>
            <person name="Zhou J."/>
            <person name="Hemme C.L."/>
            <person name="Woyke T."/>
        </authorList>
    </citation>
    <scope>NUCLEOTIDE SEQUENCE [LARGE SCALE GENOMIC DNA]</scope>
    <source>
        <strain evidence="2">WM1</strain>
    </source>
</reference>
<dbReference type="Proteomes" id="UP000001662">
    <property type="component" value="Chromosome"/>
</dbReference>
<feature type="transmembrane region" description="Helical" evidence="1">
    <location>
        <begin position="124"/>
        <end position="141"/>
    </location>
</feature>
<dbReference type="InterPro" id="IPR050303">
    <property type="entry name" value="GatZ_KbaZ_carbometab"/>
</dbReference>
<feature type="transmembrane region" description="Helical" evidence="1">
    <location>
        <begin position="194"/>
        <end position="214"/>
    </location>
</feature>
<dbReference type="PANTHER" id="PTHR32502">
    <property type="entry name" value="N-ACETYLGALACTOSAMINE PERMEASE II COMPONENT-RELATED"/>
    <property type="match status" value="1"/>
</dbReference>
<dbReference type="InterPro" id="IPR004704">
    <property type="entry name" value="PTS_IID_man"/>
</dbReference>
<dbReference type="STRING" id="610130.Closa_4180"/>
<dbReference type="KEGG" id="csh:Closa_4180"/>
<keyword evidence="1" id="KW-1133">Transmembrane helix</keyword>
<dbReference type="OrthoDB" id="9795582at2"/>
<dbReference type="GO" id="GO:0005886">
    <property type="term" value="C:plasma membrane"/>
    <property type="evidence" value="ECO:0007669"/>
    <property type="project" value="TreeGrafter"/>
</dbReference>
<protein>
    <submittedName>
        <fullName evidence="2">PTS system mannose/fructose/sorbose family IID component</fullName>
    </submittedName>
</protein>